<dbReference type="FunFam" id="2.30.30.140:FF:000018">
    <property type="entry name" value="Serine/threonine-protein kinase 31"/>
    <property type="match status" value="1"/>
</dbReference>
<dbReference type="PANTHER" id="PTHR22948:SF76">
    <property type="entry name" value="FI20010P1-RELATED"/>
    <property type="match status" value="1"/>
</dbReference>
<feature type="domain" description="Tudor" evidence="2">
    <location>
        <begin position="79"/>
        <end position="138"/>
    </location>
</feature>
<evidence type="ECO:0000313" key="3">
    <source>
        <dbReference type="EMBL" id="KAH9372677.1"/>
    </source>
</evidence>
<dbReference type="CDD" id="cd20379">
    <property type="entry name" value="Tudor_dTUD-like"/>
    <property type="match status" value="1"/>
</dbReference>
<evidence type="ECO:0000256" key="1">
    <source>
        <dbReference type="SAM" id="Phobius"/>
    </source>
</evidence>
<proteinExistence type="predicted"/>
<organism evidence="3 4">
    <name type="scientific">Haemaphysalis longicornis</name>
    <name type="common">Bush tick</name>
    <dbReference type="NCBI Taxonomy" id="44386"/>
    <lineage>
        <taxon>Eukaryota</taxon>
        <taxon>Metazoa</taxon>
        <taxon>Ecdysozoa</taxon>
        <taxon>Arthropoda</taxon>
        <taxon>Chelicerata</taxon>
        <taxon>Arachnida</taxon>
        <taxon>Acari</taxon>
        <taxon>Parasitiformes</taxon>
        <taxon>Ixodida</taxon>
        <taxon>Ixodoidea</taxon>
        <taxon>Ixodidae</taxon>
        <taxon>Haemaphysalinae</taxon>
        <taxon>Haemaphysalis</taxon>
    </lineage>
</organism>
<name>A0A9J6GB99_HAELO</name>
<dbReference type="PANTHER" id="PTHR22948">
    <property type="entry name" value="TUDOR DOMAIN CONTAINING PROTEIN"/>
    <property type="match status" value="1"/>
</dbReference>
<dbReference type="OrthoDB" id="6437611at2759"/>
<keyword evidence="1" id="KW-0812">Transmembrane</keyword>
<protein>
    <recommendedName>
        <fullName evidence="2">Tudor domain-containing protein</fullName>
    </recommendedName>
</protein>
<accession>A0A9J6GB99</accession>
<dbReference type="AlphaFoldDB" id="A0A9J6GB99"/>
<comment type="caution">
    <text evidence="3">The sequence shown here is derived from an EMBL/GenBank/DDBJ whole genome shotgun (WGS) entry which is preliminary data.</text>
</comment>
<keyword evidence="4" id="KW-1185">Reference proteome</keyword>
<evidence type="ECO:0000259" key="2">
    <source>
        <dbReference type="PROSITE" id="PS50304"/>
    </source>
</evidence>
<evidence type="ECO:0000313" key="4">
    <source>
        <dbReference type="Proteomes" id="UP000821853"/>
    </source>
</evidence>
<dbReference type="InterPro" id="IPR002999">
    <property type="entry name" value="Tudor"/>
</dbReference>
<dbReference type="Pfam" id="PF00567">
    <property type="entry name" value="TUDOR"/>
    <property type="match status" value="1"/>
</dbReference>
<dbReference type="Gene3D" id="2.30.30.140">
    <property type="match status" value="1"/>
</dbReference>
<gene>
    <name evidence="3" type="ORF">HPB48_009147</name>
</gene>
<reference evidence="3 4" key="1">
    <citation type="journal article" date="2020" name="Cell">
        <title>Large-Scale Comparative Analyses of Tick Genomes Elucidate Their Genetic Diversity and Vector Capacities.</title>
        <authorList>
            <consortium name="Tick Genome and Microbiome Consortium (TIGMIC)"/>
            <person name="Jia N."/>
            <person name="Wang J."/>
            <person name="Shi W."/>
            <person name="Du L."/>
            <person name="Sun Y."/>
            <person name="Zhan W."/>
            <person name="Jiang J.F."/>
            <person name="Wang Q."/>
            <person name="Zhang B."/>
            <person name="Ji P."/>
            <person name="Bell-Sakyi L."/>
            <person name="Cui X.M."/>
            <person name="Yuan T.T."/>
            <person name="Jiang B.G."/>
            <person name="Yang W.F."/>
            <person name="Lam T.T."/>
            <person name="Chang Q.C."/>
            <person name="Ding S.J."/>
            <person name="Wang X.J."/>
            <person name="Zhu J.G."/>
            <person name="Ruan X.D."/>
            <person name="Zhao L."/>
            <person name="Wei J.T."/>
            <person name="Ye R.Z."/>
            <person name="Que T.C."/>
            <person name="Du C.H."/>
            <person name="Zhou Y.H."/>
            <person name="Cheng J.X."/>
            <person name="Dai P.F."/>
            <person name="Guo W.B."/>
            <person name="Han X.H."/>
            <person name="Huang E.J."/>
            <person name="Li L.F."/>
            <person name="Wei W."/>
            <person name="Gao Y.C."/>
            <person name="Liu J.Z."/>
            <person name="Shao H.Z."/>
            <person name="Wang X."/>
            <person name="Wang C.C."/>
            <person name="Yang T.C."/>
            <person name="Huo Q.B."/>
            <person name="Li W."/>
            <person name="Chen H.Y."/>
            <person name="Chen S.E."/>
            <person name="Zhou L.G."/>
            <person name="Ni X.B."/>
            <person name="Tian J.H."/>
            <person name="Sheng Y."/>
            <person name="Liu T."/>
            <person name="Pan Y.S."/>
            <person name="Xia L.Y."/>
            <person name="Li J."/>
            <person name="Zhao F."/>
            <person name="Cao W.C."/>
        </authorList>
    </citation>
    <scope>NUCLEOTIDE SEQUENCE [LARGE SCALE GENOMIC DNA]</scope>
    <source>
        <strain evidence="3">HaeL-2018</strain>
    </source>
</reference>
<dbReference type="SUPFAM" id="SSF63748">
    <property type="entry name" value="Tudor/PWWP/MBT"/>
    <property type="match status" value="1"/>
</dbReference>
<dbReference type="PROSITE" id="PS50304">
    <property type="entry name" value="TUDOR"/>
    <property type="match status" value="1"/>
</dbReference>
<dbReference type="Proteomes" id="UP000821853">
    <property type="component" value="Chromosome 4"/>
</dbReference>
<dbReference type="InterPro" id="IPR050621">
    <property type="entry name" value="Tudor_domain_containing"/>
</dbReference>
<dbReference type="EMBL" id="JABSTR010000006">
    <property type="protein sequence ID" value="KAH9372677.1"/>
    <property type="molecule type" value="Genomic_DNA"/>
</dbReference>
<feature type="transmembrane region" description="Helical" evidence="1">
    <location>
        <begin position="12"/>
        <end position="33"/>
    </location>
</feature>
<keyword evidence="1" id="KW-0472">Membrane</keyword>
<dbReference type="VEuPathDB" id="VectorBase:HLOH_044976"/>
<sequence>MDPVKPLRPPEVGSYVLGQVSAVVSPTCFYLVFPYGRRSIQRLSMDGVGRNARKMSETLTRGLQAACDRDRFHENRRVVKAAGEVVAAKSSNDGRWYRALVVSLEERGMVRVFYVDFGFCESLPISQVKTLEDRFARFPQQALQACLVTDKDNNRLG</sequence>
<dbReference type="SMART" id="SM00333">
    <property type="entry name" value="TUDOR"/>
    <property type="match status" value="1"/>
</dbReference>
<keyword evidence="1" id="KW-1133">Transmembrane helix</keyword>